<evidence type="ECO:0000313" key="5">
    <source>
        <dbReference type="Proteomes" id="UP001165740"/>
    </source>
</evidence>
<dbReference type="OrthoDB" id="5984372at2759"/>
<keyword evidence="2" id="KW-1015">Disulfide bond</keyword>
<feature type="signal peptide" evidence="3">
    <location>
        <begin position="1"/>
        <end position="20"/>
    </location>
</feature>
<dbReference type="SUPFAM" id="SSF56973">
    <property type="entry name" value="Aerolisin/ETX pore-forming domain"/>
    <property type="match status" value="1"/>
</dbReference>
<gene>
    <name evidence="6 7" type="primary">LOC106072779</name>
</gene>
<protein>
    <submittedName>
        <fullName evidence="6 7">Uncharacterized protein LOC106072779</fullName>
    </submittedName>
</protein>
<evidence type="ECO:0000313" key="6">
    <source>
        <dbReference type="RefSeq" id="XP_055895078.1"/>
    </source>
</evidence>
<comment type="similarity">
    <text evidence="1">Belongs to the aerolysin family.</text>
</comment>
<dbReference type="OMA" id="WKASHEL"/>
<dbReference type="InterPro" id="IPR055267">
    <property type="entry name" value="Aerolysin-like_C"/>
</dbReference>
<dbReference type="Gene3D" id="3.30.412.10">
    <property type="entry name" value="Proaerolysin, chain A, domain 2"/>
    <property type="match status" value="2"/>
</dbReference>
<keyword evidence="5" id="KW-1185">Reference proteome</keyword>
<dbReference type="CDD" id="cd20219">
    <property type="entry name" value="PFM_physalysin-1-like"/>
    <property type="match status" value="1"/>
</dbReference>
<evidence type="ECO:0000259" key="4">
    <source>
        <dbReference type="SMART" id="SM00999"/>
    </source>
</evidence>
<evidence type="ECO:0000256" key="1">
    <source>
        <dbReference type="ARBA" id="ARBA00009831"/>
    </source>
</evidence>
<proteinExistence type="inferred from homology"/>
<evidence type="ECO:0000256" key="3">
    <source>
        <dbReference type="SAM" id="SignalP"/>
    </source>
</evidence>
<organism evidence="5 6">
    <name type="scientific">Biomphalaria glabrata</name>
    <name type="common">Bloodfluke planorb</name>
    <name type="synonym">Freshwater snail</name>
    <dbReference type="NCBI Taxonomy" id="6526"/>
    <lineage>
        <taxon>Eukaryota</taxon>
        <taxon>Metazoa</taxon>
        <taxon>Spiralia</taxon>
        <taxon>Lophotrochozoa</taxon>
        <taxon>Mollusca</taxon>
        <taxon>Gastropoda</taxon>
        <taxon>Heterobranchia</taxon>
        <taxon>Euthyneura</taxon>
        <taxon>Panpulmonata</taxon>
        <taxon>Hygrophila</taxon>
        <taxon>Lymnaeoidea</taxon>
        <taxon>Planorbidae</taxon>
        <taxon>Biomphalaria</taxon>
    </lineage>
</organism>
<dbReference type="Proteomes" id="UP001165740">
    <property type="component" value="Chromosome 8"/>
</dbReference>
<dbReference type="Pfam" id="PF01117">
    <property type="entry name" value="Aerolysin"/>
    <property type="match status" value="1"/>
</dbReference>
<dbReference type="SMART" id="SM00999">
    <property type="entry name" value="Aerolysin"/>
    <property type="match status" value="1"/>
</dbReference>
<accession>A0A9W3B6I9</accession>
<sequence length="567" mass="64509">MLKALLLAVLMGLKSLGVNAACYREDWSDSFEREGLSTCQHYIRKFQVNGDVANGRLGLLEGAECCSAPPPWISSKLQTVHANWWDSFNSRGAVACPEGFFLRGLKRTGGSPGYLYNLEEGRCTKPADHPRHYESCYTEDISLCIRRNGLCGCRESYFIVGLERDECQELQCIKKLKCCSMLDQIEPLTGLGKVKERIMDVTQSNMALLGHILGYGWAGGCREPYVGEGYNRVGDTWEADESSGCNGYMSDYRLNMVYGNWDFELVNMNKGIQVTTQLEPETIDSGTSINNDSTPLTVQLSKMFSITRQVTHTVTDTWEETHNFGVNFKYAAYGASAQLYYDFLYKTSKTTVTNNNTEDVKTFTVNIEKTQEPHTVKKWKLMLSKSRTTLPYTATIRVKFSVDFQGFLRWGGGRNGQDTNYHHQYRGSEDRPSFHYQFGDKSVPFYEALKKQSNKNSLPWEWFNIKSKYPVAQALIDDLVNEKHYQFTLNGEFEDIMGTSVDVVWGPVTKRKRELSPLKFSNPIFRENRIAELGPHDLPVHVEKPNIFLDTAKICEFDVPVNISYLV</sequence>
<dbReference type="GeneID" id="106072779"/>
<keyword evidence="3" id="KW-0732">Signal</keyword>
<name>A0A9W3B6I9_BIOGL</name>
<feature type="domain" description="Aerolysin-like C-terminal" evidence="4">
    <location>
        <begin position="189"/>
        <end position="522"/>
    </location>
</feature>
<dbReference type="InterPro" id="IPR053280">
    <property type="entry name" value="Aerolysin-like_pore-former"/>
</dbReference>
<evidence type="ECO:0000313" key="7">
    <source>
        <dbReference type="RefSeq" id="XP_055895080.1"/>
    </source>
</evidence>
<evidence type="ECO:0000256" key="2">
    <source>
        <dbReference type="ARBA" id="ARBA00023157"/>
    </source>
</evidence>
<feature type="chain" id="PRO_5044702985" evidence="3">
    <location>
        <begin position="21"/>
        <end position="567"/>
    </location>
</feature>
<dbReference type="AlphaFoldDB" id="A0A9W3B6I9"/>
<dbReference type="PANTHER" id="PTHR34007">
    <property type="entry name" value="AEROLYSIN-LIKE PROTEIN-RELATED"/>
    <property type="match status" value="1"/>
</dbReference>
<dbReference type="RefSeq" id="XP_055895078.1">
    <property type="nucleotide sequence ID" value="XM_056039103.1"/>
</dbReference>
<reference evidence="6 7" key="1">
    <citation type="submission" date="2025-04" db="UniProtKB">
        <authorList>
            <consortium name="RefSeq"/>
        </authorList>
    </citation>
    <scope>IDENTIFICATION</scope>
</reference>
<dbReference type="RefSeq" id="XP_055895080.1">
    <property type="nucleotide sequence ID" value="XM_056039105.1"/>
</dbReference>
<dbReference type="PANTHER" id="PTHR34007:SF1">
    <property type="entry name" value="AEROLYSIN-LIKE PROTEIN-RELATED"/>
    <property type="match status" value="1"/>
</dbReference>